<dbReference type="InterPro" id="IPR024520">
    <property type="entry name" value="DUF3558"/>
</dbReference>
<name>A0ABN2QJ45_9PSEU</name>
<dbReference type="RefSeq" id="WP_344416553.1">
    <property type="nucleotide sequence ID" value="NZ_BAAANN010000007.1"/>
</dbReference>
<comment type="caution">
    <text evidence="3">The sequence shown here is derived from an EMBL/GenBank/DDBJ whole genome shotgun (WGS) entry which is preliminary data.</text>
</comment>
<dbReference type="Pfam" id="PF12079">
    <property type="entry name" value="DUF3558"/>
    <property type="match status" value="1"/>
</dbReference>
<protein>
    <recommendedName>
        <fullName evidence="5">DUF3558 domain-containing protein</fullName>
    </recommendedName>
</protein>
<evidence type="ECO:0000256" key="2">
    <source>
        <dbReference type="SAM" id="SignalP"/>
    </source>
</evidence>
<feature type="chain" id="PRO_5045743582" description="DUF3558 domain-containing protein" evidence="2">
    <location>
        <begin position="22"/>
        <end position="332"/>
    </location>
</feature>
<keyword evidence="2" id="KW-0732">Signal</keyword>
<dbReference type="Proteomes" id="UP001501116">
    <property type="component" value="Unassembled WGS sequence"/>
</dbReference>
<gene>
    <name evidence="3" type="ORF">GCM10009754_22930</name>
</gene>
<sequence length="332" mass="34825">MGWRKVAGALALLCAVTGCTSSVTGSPAGPDSKTATGAGDPCGLLTPEQAAGLGLVPQGKPEQGDPQRTLPPYCRWNPDEPDPRKVNIYDGLAVMYSTTVPVDRFHPGEPPIGQLRSGGLAWARYETIVGPNRCSLAVKLGGASFVEVTSEDYTDQAKSCDRAKLALPQVAAHLPGGLPAPPLRGKPKSSASPLIGIEPCDLFAPADLVRFQLQPPGEKTGTGRGAIGGAPGCQWETSPTSEYEMIYLYLDPARSADEAAGDESVDEQVRAADRIWRLYTNVSGNPRNCEAVLPVAAKSAVAVTGGSRNDPTKACDLVRQVIEFLTPKIPPG</sequence>
<evidence type="ECO:0000313" key="4">
    <source>
        <dbReference type="Proteomes" id="UP001501116"/>
    </source>
</evidence>
<reference evidence="3 4" key="1">
    <citation type="journal article" date="2019" name="Int. J. Syst. Evol. Microbiol.">
        <title>The Global Catalogue of Microorganisms (GCM) 10K type strain sequencing project: providing services to taxonomists for standard genome sequencing and annotation.</title>
        <authorList>
            <consortium name="The Broad Institute Genomics Platform"/>
            <consortium name="The Broad Institute Genome Sequencing Center for Infectious Disease"/>
            <person name="Wu L."/>
            <person name="Ma J."/>
        </authorList>
    </citation>
    <scope>NUCLEOTIDE SEQUENCE [LARGE SCALE GENOMIC DNA]</scope>
    <source>
        <strain evidence="3 4">JCM 14545</strain>
    </source>
</reference>
<evidence type="ECO:0000313" key="3">
    <source>
        <dbReference type="EMBL" id="GAA1953167.1"/>
    </source>
</evidence>
<evidence type="ECO:0008006" key="5">
    <source>
        <dbReference type="Google" id="ProtNLM"/>
    </source>
</evidence>
<organism evidence="3 4">
    <name type="scientific">Amycolatopsis minnesotensis</name>
    <dbReference type="NCBI Taxonomy" id="337894"/>
    <lineage>
        <taxon>Bacteria</taxon>
        <taxon>Bacillati</taxon>
        <taxon>Actinomycetota</taxon>
        <taxon>Actinomycetes</taxon>
        <taxon>Pseudonocardiales</taxon>
        <taxon>Pseudonocardiaceae</taxon>
        <taxon>Amycolatopsis</taxon>
    </lineage>
</organism>
<feature type="signal peptide" evidence="2">
    <location>
        <begin position="1"/>
        <end position="21"/>
    </location>
</feature>
<accession>A0ABN2QJ45</accession>
<proteinExistence type="predicted"/>
<dbReference type="PROSITE" id="PS51257">
    <property type="entry name" value="PROKAR_LIPOPROTEIN"/>
    <property type="match status" value="1"/>
</dbReference>
<keyword evidence="4" id="KW-1185">Reference proteome</keyword>
<evidence type="ECO:0000256" key="1">
    <source>
        <dbReference type="SAM" id="MobiDB-lite"/>
    </source>
</evidence>
<feature type="region of interest" description="Disordered" evidence="1">
    <location>
        <begin position="21"/>
        <end position="43"/>
    </location>
</feature>
<dbReference type="EMBL" id="BAAANN010000007">
    <property type="protein sequence ID" value="GAA1953167.1"/>
    <property type="molecule type" value="Genomic_DNA"/>
</dbReference>